<keyword evidence="4" id="KW-0175">Coiled coil</keyword>
<evidence type="ECO:0000256" key="3">
    <source>
        <dbReference type="PROSITE-ProRule" id="PRU00284"/>
    </source>
</evidence>
<dbReference type="InterPro" id="IPR051310">
    <property type="entry name" value="MCP_chemotaxis"/>
</dbReference>
<feature type="domain" description="HAMP" evidence="8">
    <location>
        <begin position="213"/>
        <end position="267"/>
    </location>
</feature>
<keyword evidence="3" id="KW-0807">Transducer</keyword>
<dbReference type="InterPro" id="IPR025991">
    <property type="entry name" value="Chemoreceptor_zinc-bind_dom"/>
</dbReference>
<dbReference type="Proteomes" id="UP000774000">
    <property type="component" value="Unassembled WGS sequence"/>
</dbReference>
<organism evidence="9 10">
    <name type="scientific">Halanaerobacter jeridensis</name>
    <dbReference type="NCBI Taxonomy" id="706427"/>
    <lineage>
        <taxon>Bacteria</taxon>
        <taxon>Bacillati</taxon>
        <taxon>Bacillota</taxon>
        <taxon>Clostridia</taxon>
        <taxon>Halanaerobiales</taxon>
        <taxon>Halobacteroidaceae</taxon>
        <taxon>Halanaerobacter</taxon>
    </lineage>
</organism>
<dbReference type="AlphaFoldDB" id="A0A938XTA3"/>
<evidence type="ECO:0000259" key="8">
    <source>
        <dbReference type="PROSITE" id="PS50885"/>
    </source>
</evidence>
<dbReference type="PANTHER" id="PTHR43531">
    <property type="entry name" value="PROTEIN ICFG"/>
    <property type="match status" value="1"/>
</dbReference>
<dbReference type="GO" id="GO:0006935">
    <property type="term" value="P:chemotaxis"/>
    <property type="evidence" value="ECO:0007669"/>
    <property type="project" value="UniProtKB-KW"/>
</dbReference>
<dbReference type="Pfam" id="PF00015">
    <property type="entry name" value="MCPsignal"/>
    <property type="match status" value="1"/>
</dbReference>
<dbReference type="InterPro" id="IPR003660">
    <property type="entry name" value="HAMP_dom"/>
</dbReference>
<accession>A0A938XTA3</accession>
<keyword evidence="1" id="KW-0145">Chemotaxis</keyword>
<evidence type="ECO:0000256" key="5">
    <source>
        <dbReference type="SAM" id="MobiDB-lite"/>
    </source>
</evidence>
<evidence type="ECO:0000256" key="1">
    <source>
        <dbReference type="ARBA" id="ARBA00022500"/>
    </source>
</evidence>
<evidence type="ECO:0000256" key="6">
    <source>
        <dbReference type="SAM" id="Phobius"/>
    </source>
</evidence>
<dbReference type="GO" id="GO:0004888">
    <property type="term" value="F:transmembrane signaling receptor activity"/>
    <property type="evidence" value="ECO:0007669"/>
    <property type="project" value="InterPro"/>
</dbReference>
<evidence type="ECO:0000256" key="4">
    <source>
        <dbReference type="SAM" id="Coils"/>
    </source>
</evidence>
<name>A0A938XTA3_9FIRM</name>
<feature type="transmembrane region" description="Helical" evidence="6">
    <location>
        <begin position="190"/>
        <end position="211"/>
    </location>
</feature>
<dbReference type="PROSITE" id="PS50111">
    <property type="entry name" value="CHEMOTAXIS_TRANSDUC_2"/>
    <property type="match status" value="1"/>
</dbReference>
<dbReference type="GO" id="GO:0007165">
    <property type="term" value="P:signal transduction"/>
    <property type="evidence" value="ECO:0007669"/>
    <property type="project" value="UniProtKB-KW"/>
</dbReference>
<dbReference type="SUPFAM" id="SSF58104">
    <property type="entry name" value="Methyl-accepting chemotaxis protein (MCP) signaling domain"/>
    <property type="match status" value="1"/>
</dbReference>
<protein>
    <submittedName>
        <fullName evidence="9">Methyl-accepting chemotaxis protein</fullName>
    </submittedName>
</protein>
<evidence type="ECO:0000313" key="9">
    <source>
        <dbReference type="EMBL" id="MBM7555911.1"/>
    </source>
</evidence>
<feature type="coiled-coil region" evidence="4">
    <location>
        <begin position="301"/>
        <end position="328"/>
    </location>
</feature>
<proteinExistence type="inferred from homology"/>
<keyword evidence="6" id="KW-0812">Transmembrane</keyword>
<dbReference type="PROSITE" id="PS50885">
    <property type="entry name" value="HAMP"/>
    <property type="match status" value="1"/>
</dbReference>
<dbReference type="Gene3D" id="1.10.287.950">
    <property type="entry name" value="Methyl-accepting chemotaxis protein"/>
    <property type="match status" value="1"/>
</dbReference>
<evidence type="ECO:0000256" key="2">
    <source>
        <dbReference type="ARBA" id="ARBA00029447"/>
    </source>
</evidence>
<gene>
    <name evidence="9" type="ORF">JOC47_000745</name>
</gene>
<dbReference type="FunFam" id="1.10.287.950:FF:000001">
    <property type="entry name" value="Methyl-accepting chemotaxis sensory transducer"/>
    <property type="match status" value="1"/>
</dbReference>
<feature type="compositionally biased region" description="Polar residues" evidence="5">
    <location>
        <begin position="285"/>
        <end position="298"/>
    </location>
</feature>
<dbReference type="SMART" id="SM00283">
    <property type="entry name" value="MA"/>
    <property type="match status" value="1"/>
</dbReference>
<comment type="caution">
    <text evidence="9">The sequence shown here is derived from an EMBL/GenBank/DDBJ whole genome shotgun (WGS) entry which is preliminary data.</text>
</comment>
<evidence type="ECO:0000313" key="10">
    <source>
        <dbReference type="Proteomes" id="UP000774000"/>
    </source>
</evidence>
<evidence type="ECO:0000259" key="7">
    <source>
        <dbReference type="PROSITE" id="PS50111"/>
    </source>
</evidence>
<dbReference type="GO" id="GO:0005886">
    <property type="term" value="C:plasma membrane"/>
    <property type="evidence" value="ECO:0007669"/>
    <property type="project" value="TreeGrafter"/>
</dbReference>
<feature type="domain" description="Methyl-accepting transducer" evidence="7">
    <location>
        <begin position="272"/>
        <end position="501"/>
    </location>
</feature>
<dbReference type="EMBL" id="JAFBDQ010000003">
    <property type="protein sequence ID" value="MBM7555911.1"/>
    <property type="molecule type" value="Genomic_DNA"/>
</dbReference>
<keyword evidence="10" id="KW-1185">Reference proteome</keyword>
<dbReference type="CDD" id="cd06225">
    <property type="entry name" value="HAMP"/>
    <property type="match status" value="1"/>
</dbReference>
<dbReference type="Gene3D" id="1.20.120.30">
    <property type="entry name" value="Aspartate receptor, ligand-binding domain"/>
    <property type="match status" value="1"/>
</dbReference>
<sequence length="518" mass="57202">MRFNIRTKLLSGFGIILLIMIAMGLGSYMMVDSMDSYQNQVNNSMEQDQFIAEKEIDHLIWTNNLADTVISGAEFTGGVDPTQCKFGQWYYDFIESEAFEQMPDKIKTTIQNMEEPHTKLHNSAQKIIDINNQYGTDTKQGQRLATDVYNNQTQKHLAQVQAKLADYREFLANEKEISVTQANQKLNNTYQLIIFLTIAAVVIGVTIALYINRSITKPINEVVDFLKDLAQSGGDLTRQIDVDNNDEIGDLAYWFNQFINKLQDIIYKIKISSDSVSTGSDEIANGNQDLSARTEEQASSLEEVSSTIEEMNASMQEVANNSERADNLSDETMEAVQEGSQVVEETMDSMEKITTSSKEIAEIITKVNDIAFQTNLLALNAAVEAARAGEHGKGFAVVAAEVRNLASQAADSADEIEDLISTIINQIEDGNELVEETGDALDEIIENSKMTSEAISEIAAAMDEQSAASSQIQSAISELDQVTQQNASMVEEIASSSEALNSEAKEMSQIVGQFKLDD</sequence>
<comment type="similarity">
    <text evidence="2">Belongs to the methyl-accepting chemotaxis (MCP) protein family.</text>
</comment>
<dbReference type="CDD" id="cd11386">
    <property type="entry name" value="MCP_signal"/>
    <property type="match status" value="1"/>
</dbReference>
<reference evidence="9" key="1">
    <citation type="submission" date="2021-01" db="EMBL/GenBank/DDBJ databases">
        <title>Genomic Encyclopedia of Type Strains, Phase IV (KMG-IV): sequencing the most valuable type-strain genomes for metagenomic binning, comparative biology and taxonomic classification.</title>
        <authorList>
            <person name="Goeker M."/>
        </authorList>
    </citation>
    <scope>NUCLEOTIDE SEQUENCE</scope>
    <source>
        <strain evidence="9">DSM 23230</strain>
    </source>
</reference>
<feature type="transmembrane region" description="Helical" evidence="6">
    <location>
        <begin position="12"/>
        <end position="31"/>
    </location>
</feature>
<dbReference type="InterPro" id="IPR004090">
    <property type="entry name" value="Chemotax_Me-accpt_rcpt"/>
</dbReference>
<dbReference type="PANTHER" id="PTHR43531:SF11">
    <property type="entry name" value="METHYL-ACCEPTING CHEMOTAXIS PROTEIN 3"/>
    <property type="match status" value="1"/>
</dbReference>
<dbReference type="Pfam" id="PF13682">
    <property type="entry name" value="CZB"/>
    <property type="match status" value="1"/>
</dbReference>
<dbReference type="InterPro" id="IPR004089">
    <property type="entry name" value="MCPsignal_dom"/>
</dbReference>
<dbReference type="PRINTS" id="PR00260">
    <property type="entry name" value="CHEMTRNSDUCR"/>
</dbReference>
<keyword evidence="6" id="KW-1133">Transmembrane helix</keyword>
<keyword evidence="6" id="KW-0472">Membrane</keyword>
<dbReference type="Pfam" id="PF00672">
    <property type="entry name" value="HAMP"/>
    <property type="match status" value="1"/>
</dbReference>
<dbReference type="SMART" id="SM00304">
    <property type="entry name" value="HAMP"/>
    <property type="match status" value="1"/>
</dbReference>
<feature type="region of interest" description="Disordered" evidence="5">
    <location>
        <begin position="276"/>
        <end position="298"/>
    </location>
</feature>